<evidence type="ECO:0000313" key="7">
    <source>
        <dbReference type="EMBL" id="PNT70048.1"/>
    </source>
</evidence>
<evidence type="ECO:0000313" key="8">
    <source>
        <dbReference type="EnsemblPlants" id="PNT70048"/>
    </source>
</evidence>
<accession>A0A2K2D6Z2</accession>
<evidence type="ECO:0000256" key="4">
    <source>
        <dbReference type="ARBA" id="ARBA00023136"/>
    </source>
</evidence>
<dbReference type="AlphaFoldDB" id="A0A2K2D6Z2"/>
<evidence type="ECO:0000256" key="5">
    <source>
        <dbReference type="SAM" id="Phobius"/>
    </source>
</evidence>
<evidence type="ECO:0000259" key="6">
    <source>
        <dbReference type="Pfam" id="PF03151"/>
    </source>
</evidence>
<keyword evidence="9" id="KW-1185">Reference proteome</keyword>
<keyword evidence="2 5" id="KW-0812">Transmembrane</keyword>
<dbReference type="InterPro" id="IPR037185">
    <property type="entry name" value="EmrE-like"/>
</dbReference>
<organism evidence="7">
    <name type="scientific">Brachypodium distachyon</name>
    <name type="common">Purple false brome</name>
    <name type="synonym">Trachynia distachya</name>
    <dbReference type="NCBI Taxonomy" id="15368"/>
    <lineage>
        <taxon>Eukaryota</taxon>
        <taxon>Viridiplantae</taxon>
        <taxon>Streptophyta</taxon>
        <taxon>Embryophyta</taxon>
        <taxon>Tracheophyta</taxon>
        <taxon>Spermatophyta</taxon>
        <taxon>Magnoliopsida</taxon>
        <taxon>Liliopsida</taxon>
        <taxon>Poales</taxon>
        <taxon>Poaceae</taxon>
        <taxon>BOP clade</taxon>
        <taxon>Pooideae</taxon>
        <taxon>Stipodae</taxon>
        <taxon>Brachypodieae</taxon>
        <taxon>Brachypodium</taxon>
    </lineage>
</organism>
<dbReference type="Pfam" id="PF03151">
    <property type="entry name" value="TPT"/>
    <property type="match status" value="1"/>
</dbReference>
<sequence>MNESALQWSQVLQALPFPYTMTAFQLGFGSLVIFFMWAARLHPAPKLSAAQLARIAPLAAGHMLGTVFTNMSLGKVAVSFTHTVKASEPFFTVLLSAFFLGETPSLLVLGSLVPIVGGVALASLTEVSFNWVGFWSAMASNLLNQTRNVLSKRLLGGQQEEESMDDINLFSVITVLSFLMSCPLMLLAEGVKFSPAYLQSTGLNLPELCVRAALAGLCFHGYQKISYMILARVSPVTHSVANCVKRVVVIVSSVLFFRTPISAVNALGTGAALGGVYLYSRLKKSKPKSI</sequence>
<evidence type="ECO:0000256" key="3">
    <source>
        <dbReference type="ARBA" id="ARBA00022989"/>
    </source>
</evidence>
<feature type="transmembrane region" description="Helical" evidence="5">
    <location>
        <begin position="21"/>
        <end position="39"/>
    </location>
</feature>
<dbReference type="EnsemblPlants" id="PNT70048">
    <property type="protein sequence ID" value="PNT70048"/>
    <property type="gene ID" value="BRADI_2g04447v3"/>
</dbReference>
<feature type="transmembrane region" description="Helical" evidence="5">
    <location>
        <begin position="261"/>
        <end position="280"/>
    </location>
</feature>
<dbReference type="GO" id="GO:0016020">
    <property type="term" value="C:membrane"/>
    <property type="evidence" value="ECO:0007669"/>
    <property type="project" value="UniProtKB-SubCell"/>
</dbReference>
<dbReference type="InterPro" id="IPR050186">
    <property type="entry name" value="TPT_transporter"/>
</dbReference>
<reference evidence="7 8" key="1">
    <citation type="journal article" date="2010" name="Nature">
        <title>Genome sequencing and analysis of the model grass Brachypodium distachyon.</title>
        <authorList>
            <consortium name="International Brachypodium Initiative"/>
        </authorList>
    </citation>
    <scope>NUCLEOTIDE SEQUENCE [LARGE SCALE GENOMIC DNA]</scope>
    <source>
        <strain evidence="7">Bd21</strain>
        <strain evidence="8">cv. Bd21</strain>
    </source>
</reference>
<evidence type="ECO:0000256" key="1">
    <source>
        <dbReference type="ARBA" id="ARBA00004141"/>
    </source>
</evidence>
<proteinExistence type="predicted"/>
<reference evidence="7" key="2">
    <citation type="submission" date="2017-06" db="EMBL/GenBank/DDBJ databases">
        <title>WGS assembly of Brachypodium distachyon.</title>
        <authorList>
            <consortium name="The International Brachypodium Initiative"/>
            <person name="Lucas S."/>
            <person name="Harmon-Smith M."/>
            <person name="Lail K."/>
            <person name="Tice H."/>
            <person name="Grimwood J."/>
            <person name="Bruce D."/>
            <person name="Barry K."/>
            <person name="Shu S."/>
            <person name="Lindquist E."/>
            <person name="Wang M."/>
            <person name="Pitluck S."/>
            <person name="Vogel J.P."/>
            <person name="Garvin D.F."/>
            <person name="Mockler T.C."/>
            <person name="Schmutz J."/>
            <person name="Rokhsar D."/>
            <person name="Bevan M.W."/>
        </authorList>
    </citation>
    <scope>NUCLEOTIDE SEQUENCE</scope>
    <source>
        <strain evidence="7">Bd21</strain>
    </source>
</reference>
<protein>
    <recommendedName>
        <fullName evidence="6">Sugar phosphate transporter domain-containing protein</fullName>
    </recommendedName>
</protein>
<comment type="subcellular location">
    <subcellularLocation>
        <location evidence="1">Membrane</location>
        <topology evidence="1">Multi-pass membrane protein</topology>
    </subcellularLocation>
</comment>
<feature type="domain" description="Sugar phosphate transporter" evidence="6">
    <location>
        <begin position="10"/>
        <end position="280"/>
    </location>
</feature>
<dbReference type="Gramene" id="PNT70048">
    <property type="protein sequence ID" value="PNT70048"/>
    <property type="gene ID" value="BRADI_2g04447v3"/>
</dbReference>
<dbReference type="Proteomes" id="UP000008810">
    <property type="component" value="Chromosome 2"/>
</dbReference>
<feature type="transmembrane region" description="Helical" evidence="5">
    <location>
        <begin position="167"/>
        <end position="188"/>
    </location>
</feature>
<dbReference type="OrthoDB" id="6418713at2759"/>
<feature type="transmembrane region" description="Helical" evidence="5">
    <location>
        <begin position="90"/>
        <end position="116"/>
    </location>
</feature>
<gene>
    <name evidence="8" type="primary">LOC100824388</name>
    <name evidence="7" type="ORF">BRADI_2g04447v3</name>
</gene>
<reference evidence="8" key="3">
    <citation type="submission" date="2018-08" db="UniProtKB">
        <authorList>
            <consortium name="EnsemblPlants"/>
        </authorList>
    </citation>
    <scope>IDENTIFICATION</scope>
    <source>
        <strain evidence="8">cv. Bd21</strain>
    </source>
</reference>
<dbReference type="PANTHER" id="PTHR11132">
    <property type="entry name" value="SOLUTE CARRIER FAMILY 35"/>
    <property type="match status" value="1"/>
</dbReference>
<keyword evidence="3 5" id="KW-1133">Transmembrane helix</keyword>
<keyword evidence="4 5" id="KW-0472">Membrane</keyword>
<dbReference type="InterPro" id="IPR004853">
    <property type="entry name" value="Sugar_P_trans_dom"/>
</dbReference>
<dbReference type="SUPFAM" id="SSF103481">
    <property type="entry name" value="Multidrug resistance efflux transporter EmrE"/>
    <property type="match status" value="2"/>
</dbReference>
<evidence type="ECO:0000256" key="2">
    <source>
        <dbReference type="ARBA" id="ARBA00022692"/>
    </source>
</evidence>
<name>A0A2K2D6Z2_BRADI</name>
<dbReference type="EMBL" id="CM000881">
    <property type="protein sequence ID" value="PNT70048.1"/>
    <property type="molecule type" value="Genomic_DNA"/>
</dbReference>
<dbReference type="ExpressionAtlas" id="A0A2K2D6Z2">
    <property type="expression patterns" value="baseline and differential"/>
</dbReference>
<feature type="transmembrane region" description="Helical" evidence="5">
    <location>
        <begin position="59"/>
        <end position="78"/>
    </location>
</feature>
<evidence type="ECO:0000313" key="9">
    <source>
        <dbReference type="Proteomes" id="UP000008810"/>
    </source>
</evidence>